<proteinExistence type="inferred from homology"/>
<dbReference type="EC" id="5.2.1.8" evidence="3"/>
<dbReference type="InterPro" id="IPR000297">
    <property type="entry name" value="PPIase_PpiC"/>
</dbReference>
<evidence type="ECO:0000256" key="1">
    <source>
        <dbReference type="ARBA" id="ARBA00000971"/>
    </source>
</evidence>
<dbReference type="PANTHER" id="PTHR47245:SF2">
    <property type="entry name" value="PEPTIDYL-PROLYL CIS-TRANS ISOMERASE HP_0175-RELATED"/>
    <property type="match status" value="1"/>
</dbReference>
<evidence type="ECO:0000313" key="8">
    <source>
        <dbReference type="Proteomes" id="UP000035057"/>
    </source>
</evidence>
<protein>
    <recommendedName>
        <fullName evidence="3">peptidylprolyl isomerase</fullName>
        <ecNumber evidence="3">5.2.1.8</ecNumber>
    </recommendedName>
</protein>
<dbReference type="InterPro" id="IPR027304">
    <property type="entry name" value="Trigger_fact/SurA_dom_sf"/>
</dbReference>
<evidence type="ECO:0000256" key="4">
    <source>
        <dbReference type="ARBA" id="ARBA00023110"/>
    </source>
</evidence>
<dbReference type="SUPFAM" id="SSF54534">
    <property type="entry name" value="FKBP-like"/>
    <property type="match status" value="1"/>
</dbReference>
<evidence type="ECO:0000313" key="7">
    <source>
        <dbReference type="EMBL" id="KEF31828.1"/>
    </source>
</evidence>
<keyword evidence="5 7" id="KW-0413">Isomerase</keyword>
<dbReference type="RefSeq" id="WP_036129777.1">
    <property type="nucleotide sequence ID" value="NZ_ANIE01000004.1"/>
</dbReference>
<comment type="caution">
    <text evidence="7">The sequence shown here is derived from an EMBL/GenBank/DDBJ whole genome shotgun (WGS) entry which is preliminary data.</text>
</comment>
<keyword evidence="4 5" id="KW-0697">Rotamase</keyword>
<dbReference type="GO" id="GO:0003755">
    <property type="term" value="F:peptidyl-prolyl cis-trans isomerase activity"/>
    <property type="evidence" value="ECO:0007669"/>
    <property type="project" value="UniProtKB-KW"/>
</dbReference>
<evidence type="ECO:0000256" key="5">
    <source>
        <dbReference type="PROSITE-ProRule" id="PRU00278"/>
    </source>
</evidence>
<dbReference type="OrthoDB" id="9769613at2"/>
<organism evidence="7 8">
    <name type="scientific">Marinobacter nitratireducens</name>
    <dbReference type="NCBI Taxonomy" id="1137280"/>
    <lineage>
        <taxon>Bacteria</taxon>
        <taxon>Pseudomonadati</taxon>
        <taxon>Pseudomonadota</taxon>
        <taxon>Gammaproteobacteria</taxon>
        <taxon>Pseudomonadales</taxon>
        <taxon>Marinobacteraceae</taxon>
        <taxon>Marinobacter</taxon>
    </lineage>
</organism>
<dbReference type="Pfam" id="PF13616">
    <property type="entry name" value="Rotamase_3"/>
    <property type="match status" value="1"/>
</dbReference>
<dbReference type="STRING" id="1137280.D777_01514"/>
<dbReference type="Gene3D" id="3.10.50.40">
    <property type="match status" value="1"/>
</dbReference>
<dbReference type="InterPro" id="IPR050245">
    <property type="entry name" value="PrsA_foldase"/>
</dbReference>
<evidence type="ECO:0000256" key="3">
    <source>
        <dbReference type="ARBA" id="ARBA00013194"/>
    </source>
</evidence>
<reference evidence="7 8" key="1">
    <citation type="submission" date="2012-12" db="EMBL/GenBank/DDBJ databases">
        <title>Genome assembly of Marinobacter sp. AK21.</title>
        <authorList>
            <person name="Khatri I."/>
            <person name="Kumar R."/>
            <person name="Vaidya B."/>
            <person name="Subramanian S."/>
            <person name="Pinnaka A."/>
        </authorList>
    </citation>
    <scope>NUCLEOTIDE SEQUENCE [LARGE SCALE GENOMIC DNA]</scope>
    <source>
        <strain evidence="7 8">AK21</strain>
    </source>
</reference>
<accession>A0A072N4B8</accession>
<dbReference type="PROSITE" id="PS50198">
    <property type="entry name" value="PPIC_PPIASE_2"/>
    <property type="match status" value="1"/>
</dbReference>
<dbReference type="InterPro" id="IPR046357">
    <property type="entry name" value="PPIase_dom_sf"/>
</dbReference>
<evidence type="ECO:0000259" key="6">
    <source>
        <dbReference type="PROSITE" id="PS50198"/>
    </source>
</evidence>
<dbReference type="AlphaFoldDB" id="A0A072N4B8"/>
<keyword evidence="8" id="KW-1185">Reference proteome</keyword>
<sequence>MQLIPTGDAGKPRNQFPPVYVGDTLISEDDIARELQHHPAEEMTEAWLEAARSLVIRELLLTQAKRLELPENLEEEARIAKLLENELDVPEPTDADCERFYAANPARFTSPTLMAVSHILLAAAPDDVQERVRQEEAGRQLLGALLDGRSRFSDMAKQYSACESRHQGGSLGQISKGQTVEEFERPVLNLEEGLNPELIESRYGWHIVRVDQRIDGEQLPYDHVKPQIRQYLSESVTRRAFRQYLQVLAAETGVQGVDLEIPDSPLMQ</sequence>
<dbReference type="PATRIC" id="fig|1137280.3.peg.1327"/>
<dbReference type="EMBL" id="ANIE01000004">
    <property type="protein sequence ID" value="KEF31828.1"/>
    <property type="molecule type" value="Genomic_DNA"/>
</dbReference>
<evidence type="ECO:0000256" key="2">
    <source>
        <dbReference type="ARBA" id="ARBA00007656"/>
    </source>
</evidence>
<dbReference type="SUPFAM" id="SSF109998">
    <property type="entry name" value="Triger factor/SurA peptide-binding domain-like"/>
    <property type="match status" value="1"/>
</dbReference>
<dbReference type="Proteomes" id="UP000035057">
    <property type="component" value="Unassembled WGS sequence"/>
</dbReference>
<feature type="domain" description="PpiC" evidence="6">
    <location>
        <begin position="111"/>
        <end position="212"/>
    </location>
</feature>
<name>A0A072N4B8_9GAMM</name>
<gene>
    <name evidence="7" type="ORF">D777_01514</name>
</gene>
<comment type="catalytic activity">
    <reaction evidence="1">
        <text>[protein]-peptidylproline (omega=180) = [protein]-peptidylproline (omega=0)</text>
        <dbReference type="Rhea" id="RHEA:16237"/>
        <dbReference type="Rhea" id="RHEA-COMP:10747"/>
        <dbReference type="Rhea" id="RHEA-COMP:10748"/>
        <dbReference type="ChEBI" id="CHEBI:83833"/>
        <dbReference type="ChEBI" id="CHEBI:83834"/>
        <dbReference type="EC" id="5.2.1.8"/>
    </reaction>
</comment>
<dbReference type="PANTHER" id="PTHR47245">
    <property type="entry name" value="PEPTIDYLPROLYL ISOMERASE"/>
    <property type="match status" value="1"/>
</dbReference>
<comment type="similarity">
    <text evidence="2">Belongs to the PpiC/parvulin rotamase family.</text>
</comment>